<proteinExistence type="inferred from homology"/>
<dbReference type="Pfam" id="PF17064">
    <property type="entry name" value="QVR"/>
    <property type="match status" value="1"/>
</dbReference>
<feature type="transmembrane region" description="Helical" evidence="14">
    <location>
        <begin position="97"/>
        <end position="119"/>
    </location>
</feature>
<evidence type="ECO:0000256" key="5">
    <source>
        <dbReference type="ARBA" id="ARBA00023108"/>
    </source>
</evidence>
<dbReference type="PANTHER" id="PTHR33562:SF31">
    <property type="entry name" value="PROTEIN QUIVER"/>
    <property type="match status" value="1"/>
</dbReference>
<comment type="caution">
    <text evidence="15">The sequence shown here is derived from an EMBL/GenBank/DDBJ whole genome shotgun (WGS) entry which is preliminary data.</text>
</comment>
<evidence type="ECO:0000256" key="11">
    <source>
        <dbReference type="ARBA" id="ARBA00044561"/>
    </source>
</evidence>
<evidence type="ECO:0000256" key="8">
    <source>
        <dbReference type="ARBA" id="ARBA00031037"/>
    </source>
</evidence>
<dbReference type="Proteomes" id="UP001497623">
    <property type="component" value="Unassembled WGS sequence"/>
</dbReference>
<comment type="subcellular location">
    <subcellularLocation>
        <location evidence="1">Cell membrane</location>
        <topology evidence="1">Lipid-anchor</topology>
        <topology evidence="1">GPI-anchor</topology>
        <orientation evidence="1">Extracellular side</orientation>
    </subcellularLocation>
    <subcellularLocation>
        <location evidence="9">Membrane raft</location>
        <topology evidence="9">Lipid-anchor</topology>
        <topology evidence="9">GPI-anchor</topology>
        <orientation evidence="9">Extracellular side</orientation>
    </subcellularLocation>
</comment>
<evidence type="ECO:0000256" key="2">
    <source>
        <dbReference type="ARBA" id="ARBA00010522"/>
    </source>
</evidence>
<keyword evidence="14" id="KW-1133">Transmembrane helix</keyword>
<organism evidence="15 16">
    <name type="scientific">Meganyctiphanes norvegica</name>
    <name type="common">Northern krill</name>
    <name type="synonym">Thysanopoda norvegica</name>
    <dbReference type="NCBI Taxonomy" id="48144"/>
    <lineage>
        <taxon>Eukaryota</taxon>
        <taxon>Metazoa</taxon>
        <taxon>Ecdysozoa</taxon>
        <taxon>Arthropoda</taxon>
        <taxon>Crustacea</taxon>
        <taxon>Multicrustacea</taxon>
        <taxon>Malacostraca</taxon>
        <taxon>Eumalacostraca</taxon>
        <taxon>Eucarida</taxon>
        <taxon>Euphausiacea</taxon>
        <taxon>Euphausiidae</taxon>
        <taxon>Meganyctiphanes</taxon>
    </lineage>
</organism>
<dbReference type="GO" id="GO:0030431">
    <property type="term" value="P:sleep"/>
    <property type="evidence" value="ECO:0007669"/>
    <property type="project" value="InterPro"/>
</dbReference>
<keyword evidence="5" id="KW-0090">Biological rhythms</keyword>
<dbReference type="GO" id="GO:0048511">
    <property type="term" value="P:rhythmic process"/>
    <property type="evidence" value="ECO:0007669"/>
    <property type="project" value="UniProtKB-KW"/>
</dbReference>
<evidence type="ECO:0000256" key="7">
    <source>
        <dbReference type="ARBA" id="ARBA00023180"/>
    </source>
</evidence>
<keyword evidence="16" id="KW-1185">Reference proteome</keyword>
<accession>A0AAV2QRU4</accession>
<evidence type="ECO:0000256" key="13">
    <source>
        <dbReference type="ARBA" id="ARBA00046769"/>
    </source>
</evidence>
<sequence length="120" mass="13443">ANVMCYECSSWTHTLCADPFNFTLPQEKQPPVVECDGCCVKLVQNLGTPYASIRRTCTEKLQINLFVVDHVCMMEGGGRGHMCFCEEDLCNASQTLYSFPLISLLIPLLITTFITSQVLR</sequence>
<keyword evidence="6" id="KW-1015">Disulfide bond</keyword>
<reference evidence="15 16" key="1">
    <citation type="submission" date="2024-05" db="EMBL/GenBank/DDBJ databases">
        <authorList>
            <person name="Wallberg A."/>
        </authorList>
    </citation>
    <scope>NUCLEOTIDE SEQUENCE [LARGE SCALE GENOMIC DNA]</scope>
</reference>
<evidence type="ECO:0000256" key="10">
    <source>
        <dbReference type="ARBA" id="ARBA00044524"/>
    </source>
</evidence>
<dbReference type="GO" id="GO:0045121">
    <property type="term" value="C:membrane raft"/>
    <property type="evidence" value="ECO:0007669"/>
    <property type="project" value="UniProtKB-SubCell"/>
</dbReference>
<keyword evidence="3" id="KW-1003">Cell membrane</keyword>
<evidence type="ECO:0000256" key="14">
    <source>
        <dbReference type="SAM" id="Phobius"/>
    </source>
</evidence>
<feature type="non-terminal residue" evidence="15">
    <location>
        <position position="1"/>
    </location>
</feature>
<dbReference type="EMBL" id="CAXKWB010009741">
    <property type="protein sequence ID" value="CAL4095938.1"/>
    <property type="molecule type" value="Genomic_DNA"/>
</dbReference>
<evidence type="ECO:0000313" key="15">
    <source>
        <dbReference type="EMBL" id="CAL4095938.1"/>
    </source>
</evidence>
<keyword evidence="7" id="KW-0325">Glycoprotein</keyword>
<dbReference type="InterPro" id="IPR031424">
    <property type="entry name" value="QVR-like"/>
</dbReference>
<protein>
    <recommendedName>
        <fullName evidence="10">UPAR/Ly6 domain-containing protein qvr</fullName>
    </recommendedName>
    <alternativeName>
        <fullName evidence="11">Protein quiver</fullName>
    </alternativeName>
    <alternativeName>
        <fullName evidence="8">Protein sleepless</fullName>
    </alternativeName>
</protein>
<evidence type="ECO:0000256" key="3">
    <source>
        <dbReference type="ARBA" id="ARBA00022475"/>
    </source>
</evidence>
<dbReference type="PANTHER" id="PTHR33562">
    <property type="entry name" value="ATILLA, ISOFORM B-RELATED-RELATED"/>
    <property type="match status" value="1"/>
</dbReference>
<evidence type="ECO:0000313" key="16">
    <source>
        <dbReference type="Proteomes" id="UP001497623"/>
    </source>
</evidence>
<gene>
    <name evidence="15" type="ORF">MNOR_LOCUS15526</name>
</gene>
<evidence type="ECO:0000256" key="4">
    <source>
        <dbReference type="ARBA" id="ARBA00022729"/>
    </source>
</evidence>
<comment type="function">
    <text evidence="12">Bifunctional regulator of neuronal activity in the mushroom body, and possibly other regions of the brain, that acts as a signaling molecule required for homeostatic regulation of sleep under normal conditions and after sleep deprivation. Reduces neuronal excitability by enhancing Sh/shaker K(+) channel activity; possibly by stabilizing Sh/shaker to increase protein levels, accelerating its activation kinetics, slowing C-type inactivation and enhancing recovery from inactivation. Specifically affects the A-type K(+) current. Antagonizes nicotinic acetylcholine receptors (nAChRs) to reduce synaptic transmission, possibly by preventing their localization to the cell surface. Required for regulation of neuromuscular excitability and plasticity at neuromuscular junctions.</text>
</comment>
<keyword evidence="4" id="KW-0732">Signal</keyword>
<dbReference type="AlphaFoldDB" id="A0AAV2QRU4"/>
<keyword evidence="14" id="KW-0472">Membrane</keyword>
<evidence type="ECO:0000256" key="6">
    <source>
        <dbReference type="ARBA" id="ARBA00023157"/>
    </source>
</evidence>
<evidence type="ECO:0000256" key="9">
    <source>
        <dbReference type="ARBA" id="ARBA00044499"/>
    </source>
</evidence>
<keyword evidence="14" id="KW-0812">Transmembrane</keyword>
<name>A0AAV2QRU4_MEGNR</name>
<dbReference type="GO" id="GO:0005886">
    <property type="term" value="C:plasma membrane"/>
    <property type="evidence" value="ECO:0007669"/>
    <property type="project" value="UniProtKB-SubCell"/>
</dbReference>
<dbReference type="InterPro" id="IPR050975">
    <property type="entry name" value="Sleep_regulator"/>
</dbReference>
<dbReference type="CDD" id="cd23595">
    <property type="entry name" value="TFP_LU_ECD_Qvr"/>
    <property type="match status" value="1"/>
</dbReference>
<evidence type="ECO:0000256" key="12">
    <source>
        <dbReference type="ARBA" id="ARBA00045788"/>
    </source>
</evidence>
<comment type="subunit">
    <text evidence="13">Interacts (via loop 2 of the three-fingered Ly-6 domain) with Sh/shaker; this interaction may stabilize both components of the complex and may be required for targeting or retention of Sh/shaker to neural cell projections. Interacts (via loop 2 of the three-fingered Ly-6 domain) with nAChRalpha3 and potentially other nicotinic acetylcholine receptors; this interaction is required for antagonism of nicotinic acetylcholine receptors.</text>
</comment>
<comment type="similarity">
    <text evidence="2">Belongs to the quiver family.</text>
</comment>
<evidence type="ECO:0000256" key="1">
    <source>
        <dbReference type="ARBA" id="ARBA00004471"/>
    </source>
</evidence>
<dbReference type="GO" id="GO:0032222">
    <property type="term" value="P:regulation of synaptic transmission, cholinergic"/>
    <property type="evidence" value="ECO:0007669"/>
    <property type="project" value="InterPro"/>
</dbReference>